<proteinExistence type="predicted"/>
<comment type="caution">
    <text evidence="2">The sequence shown here is derived from an EMBL/GenBank/DDBJ whole genome shotgun (WGS) entry which is preliminary data.</text>
</comment>
<evidence type="ECO:0000313" key="2">
    <source>
        <dbReference type="EMBL" id="CAE7622838.1"/>
    </source>
</evidence>
<keyword evidence="1" id="KW-0472">Membrane</keyword>
<sequence>MLLEQSHVVWTLSLAADESVEQSIQNGFDTGVLLVIIFSALVFASAVGLLAWRIAYARGKDAYTRFHPRTPEASPAGTERVIGNVGTDTVIGNIVPETEPPADAVEASTIKI</sequence>
<organism evidence="2 3">
    <name type="scientific">Symbiodinium pilosum</name>
    <name type="common">Dinoflagellate</name>
    <dbReference type="NCBI Taxonomy" id="2952"/>
    <lineage>
        <taxon>Eukaryota</taxon>
        <taxon>Sar</taxon>
        <taxon>Alveolata</taxon>
        <taxon>Dinophyceae</taxon>
        <taxon>Suessiales</taxon>
        <taxon>Symbiodiniaceae</taxon>
        <taxon>Symbiodinium</taxon>
    </lineage>
</organism>
<gene>
    <name evidence="2" type="ORF">SPIL2461_LOCUS16309</name>
</gene>
<keyword evidence="1" id="KW-0812">Transmembrane</keyword>
<name>A0A812VIQ7_SYMPI</name>
<protein>
    <submittedName>
        <fullName evidence="2">Uncharacterized protein</fullName>
    </submittedName>
</protein>
<keyword evidence="3" id="KW-1185">Reference proteome</keyword>
<dbReference type="AlphaFoldDB" id="A0A812VIQ7"/>
<reference evidence="2" key="1">
    <citation type="submission" date="2021-02" db="EMBL/GenBank/DDBJ databases">
        <authorList>
            <person name="Dougan E. K."/>
            <person name="Rhodes N."/>
            <person name="Thang M."/>
            <person name="Chan C."/>
        </authorList>
    </citation>
    <scope>NUCLEOTIDE SEQUENCE</scope>
</reference>
<feature type="transmembrane region" description="Helical" evidence="1">
    <location>
        <begin position="32"/>
        <end position="55"/>
    </location>
</feature>
<dbReference type="EMBL" id="CAJNIZ010042280">
    <property type="protein sequence ID" value="CAE7622838.1"/>
    <property type="molecule type" value="Genomic_DNA"/>
</dbReference>
<keyword evidence="1" id="KW-1133">Transmembrane helix</keyword>
<accession>A0A812VIQ7</accession>
<evidence type="ECO:0000313" key="3">
    <source>
        <dbReference type="Proteomes" id="UP000649617"/>
    </source>
</evidence>
<dbReference type="Proteomes" id="UP000649617">
    <property type="component" value="Unassembled WGS sequence"/>
</dbReference>
<evidence type="ECO:0000256" key="1">
    <source>
        <dbReference type="SAM" id="Phobius"/>
    </source>
</evidence>